<reference evidence="1" key="1">
    <citation type="journal article" date="2012" name="BMC Biol.">
        <title>Comprehensive microarray-based analysis for stage-specific larval camouflage pattern-associated genes in the swallowtail butterfly, Papilio xuthus.</title>
        <authorList>
            <person name="Futahashi R."/>
            <person name="Shirataki H."/>
            <person name="Narita T."/>
            <person name="Mita K."/>
            <person name="Fujiwara H."/>
        </authorList>
    </citation>
    <scope>NUCLEOTIDE SEQUENCE</scope>
    <source>
        <tissue evidence="1">Epidermis</tissue>
    </source>
</reference>
<sequence length="51" mass="6139">MTKKKYLFSVLSQLHCSVKHVNPLNAVEGYYERQSFIIIMYHETTFYTLYC</sequence>
<accession>I4DQN7</accession>
<dbReference type="AlphaFoldDB" id="I4DQN7"/>
<organism evidence="1">
    <name type="scientific">Papilio xuthus</name>
    <name type="common">Asian swallowtail butterfly</name>
    <dbReference type="NCBI Taxonomy" id="66420"/>
    <lineage>
        <taxon>Eukaryota</taxon>
        <taxon>Metazoa</taxon>
        <taxon>Ecdysozoa</taxon>
        <taxon>Arthropoda</taxon>
        <taxon>Hexapoda</taxon>
        <taxon>Insecta</taxon>
        <taxon>Pterygota</taxon>
        <taxon>Neoptera</taxon>
        <taxon>Endopterygota</taxon>
        <taxon>Lepidoptera</taxon>
        <taxon>Glossata</taxon>
        <taxon>Ditrysia</taxon>
        <taxon>Papilionoidea</taxon>
        <taxon>Papilionidae</taxon>
        <taxon>Papilioninae</taxon>
        <taxon>Papilio</taxon>
    </lineage>
</organism>
<dbReference type="EMBL" id="AK404528">
    <property type="protein sequence ID" value="BAM20227.1"/>
    <property type="molecule type" value="mRNA"/>
</dbReference>
<name>I4DQN7_PAPXU</name>
<protein>
    <submittedName>
        <fullName evidence="1">Uncharacterized protein</fullName>
    </submittedName>
</protein>
<evidence type="ECO:0000313" key="1">
    <source>
        <dbReference type="EMBL" id="BAM20227.1"/>
    </source>
</evidence>
<proteinExistence type="evidence at transcript level"/>